<dbReference type="RefSeq" id="WP_007391688.1">
    <property type="nucleotide sequence ID" value="NZ_ADGP01000015.1"/>
</dbReference>
<accession>D3LU18</accession>
<dbReference type="FunFam" id="3.30.420.100:FF:000001">
    <property type="entry name" value="50S ribosomal protein L18"/>
    <property type="match status" value="1"/>
</dbReference>
<dbReference type="GO" id="GO:0022625">
    <property type="term" value="C:cytosolic large ribosomal subunit"/>
    <property type="evidence" value="ECO:0007669"/>
    <property type="project" value="TreeGrafter"/>
</dbReference>
<proteinExistence type="inferred from homology"/>
<evidence type="ECO:0000256" key="7">
    <source>
        <dbReference type="HAMAP-Rule" id="MF_01337"/>
    </source>
</evidence>
<dbReference type="Proteomes" id="UP000003242">
    <property type="component" value="Unassembled WGS sequence"/>
</dbReference>
<keyword evidence="3 7" id="KW-0694">RNA-binding</keyword>
<dbReference type="eggNOG" id="COG0256">
    <property type="taxonomic scope" value="Bacteria"/>
</dbReference>
<reference evidence="10" key="1">
    <citation type="submission" date="2009-12" db="EMBL/GenBank/DDBJ databases">
        <title>Sequence of Clostridiales genomosp. BVAB3 str. UPII9-5.</title>
        <authorList>
            <person name="Madupu R."/>
            <person name="Durkin A.S."/>
            <person name="Torralba M."/>
            <person name="Methe B."/>
            <person name="Sutton G.G."/>
            <person name="Strausberg R.L."/>
            <person name="Nelson K.E."/>
        </authorList>
    </citation>
    <scope>NUCLEOTIDE SEQUENCE [LARGE SCALE GENOMIC DNA]</scope>
    <source>
        <strain evidence="10">28L</strain>
    </source>
</reference>
<evidence type="ECO:0000256" key="2">
    <source>
        <dbReference type="ARBA" id="ARBA00022730"/>
    </source>
</evidence>
<comment type="subunit">
    <text evidence="7">Part of the 50S ribosomal subunit; part of the 5S rRNA/L5/L18/L25 subcomplex. Contacts the 5S and 23S rRNAs.</text>
</comment>
<gene>
    <name evidence="7 8" type="primary">rplR</name>
    <name evidence="8" type="ORF">HMPREF0889_0882</name>
    <name evidence="9" type="ORF">HMPREF1039_0442</name>
</gene>
<dbReference type="Proteomes" id="UP000004018">
    <property type="component" value="Unassembled WGS sequence"/>
</dbReference>
<evidence type="ECO:0000313" key="11">
    <source>
        <dbReference type="Proteomes" id="UP000004018"/>
    </source>
</evidence>
<dbReference type="Gene3D" id="3.30.420.100">
    <property type="match status" value="1"/>
</dbReference>
<dbReference type="CDD" id="cd00432">
    <property type="entry name" value="Ribosomal_L18_L5e"/>
    <property type="match status" value="1"/>
</dbReference>
<reference evidence="8" key="2">
    <citation type="submission" date="2009-12" db="EMBL/GenBank/DDBJ databases">
        <authorList>
            <person name="Madupu R."/>
            <person name="Durkin A.S."/>
            <person name="Torralba M."/>
            <person name="Methe B."/>
            <person name="Sutton G.G."/>
            <person name="Strausberg R.L."/>
            <person name="Nelson K.E."/>
        </authorList>
    </citation>
    <scope>NUCLEOTIDE SEQUENCE</scope>
    <source>
        <strain evidence="8">28L</strain>
    </source>
</reference>
<protein>
    <recommendedName>
        <fullName evidence="6 7">Large ribosomal subunit protein uL18</fullName>
    </recommendedName>
</protein>
<evidence type="ECO:0000313" key="8">
    <source>
        <dbReference type="EMBL" id="EFD94295.1"/>
    </source>
</evidence>
<evidence type="ECO:0000256" key="1">
    <source>
        <dbReference type="ARBA" id="ARBA00007116"/>
    </source>
</evidence>
<keyword evidence="5 7" id="KW-0687">Ribonucleoprotein</keyword>
<dbReference type="EMBL" id="ADGP01000015">
    <property type="protein sequence ID" value="EFD94295.1"/>
    <property type="molecule type" value="Genomic_DNA"/>
</dbReference>
<comment type="caution">
    <text evidence="8">The sequence shown here is derived from an EMBL/GenBank/DDBJ whole genome shotgun (WGS) entry which is preliminary data.</text>
</comment>
<evidence type="ECO:0000256" key="3">
    <source>
        <dbReference type="ARBA" id="ARBA00022884"/>
    </source>
</evidence>
<evidence type="ECO:0000313" key="10">
    <source>
        <dbReference type="Proteomes" id="UP000003242"/>
    </source>
</evidence>
<keyword evidence="4 7" id="KW-0689">Ribosomal protein</keyword>
<dbReference type="PANTHER" id="PTHR12899:SF3">
    <property type="entry name" value="LARGE RIBOSOMAL SUBUNIT PROTEIN UL18M"/>
    <property type="match status" value="1"/>
</dbReference>
<dbReference type="STRING" id="699218.HMPREF0889_0882"/>
<comment type="similarity">
    <text evidence="1 7">Belongs to the universal ribosomal protein uL18 family.</text>
</comment>
<dbReference type="InterPro" id="IPR004389">
    <property type="entry name" value="Ribosomal_uL18_bac-type"/>
</dbReference>
<dbReference type="InterPro" id="IPR005484">
    <property type="entry name" value="Ribosomal_uL18_bac/plant/anim"/>
</dbReference>
<dbReference type="InterPro" id="IPR057268">
    <property type="entry name" value="Ribosomal_L18"/>
</dbReference>
<dbReference type="Pfam" id="PF00861">
    <property type="entry name" value="Ribosomal_L18p"/>
    <property type="match status" value="1"/>
</dbReference>
<dbReference type="GO" id="GO:0003735">
    <property type="term" value="F:structural constituent of ribosome"/>
    <property type="evidence" value="ECO:0007669"/>
    <property type="project" value="InterPro"/>
</dbReference>
<keyword evidence="2 7" id="KW-0699">rRNA-binding</keyword>
<evidence type="ECO:0000313" key="9">
    <source>
        <dbReference type="EMBL" id="EGL39256.1"/>
    </source>
</evidence>
<dbReference type="OrthoDB" id="9810939at2"/>
<evidence type="ECO:0000256" key="4">
    <source>
        <dbReference type="ARBA" id="ARBA00022980"/>
    </source>
</evidence>
<dbReference type="HAMAP" id="MF_01337_B">
    <property type="entry name" value="Ribosomal_uL18_B"/>
    <property type="match status" value="1"/>
</dbReference>
<dbReference type="SUPFAM" id="SSF53137">
    <property type="entry name" value="Translational machinery components"/>
    <property type="match status" value="1"/>
</dbReference>
<sequence length="119" mass="12991">MKKSKNAIRVKRHWRLRKHINGTAERPRLNVFRSLSHIYAQVIDDRNGVTLASASSLDKEIKGQNNGGNVEGAKLVGALVAKRALEKGITAVVFDRGGYLYHGRVAALAAAAREAGLKF</sequence>
<dbReference type="NCBIfam" id="TIGR00060">
    <property type="entry name" value="L18_bact"/>
    <property type="match status" value="1"/>
</dbReference>
<dbReference type="AlphaFoldDB" id="D3LU18"/>
<dbReference type="EMBL" id="AFIJ01000039">
    <property type="protein sequence ID" value="EGL39256.1"/>
    <property type="molecule type" value="Genomic_DNA"/>
</dbReference>
<evidence type="ECO:0000256" key="5">
    <source>
        <dbReference type="ARBA" id="ARBA00023274"/>
    </source>
</evidence>
<organism evidence="8 10">
    <name type="scientific">Megasphaera lornae</name>
    <dbReference type="NCBI Taxonomy" id="1000568"/>
    <lineage>
        <taxon>Bacteria</taxon>
        <taxon>Bacillati</taxon>
        <taxon>Bacillota</taxon>
        <taxon>Negativicutes</taxon>
        <taxon>Veillonellales</taxon>
        <taxon>Veillonellaceae</taxon>
        <taxon>Megasphaera</taxon>
    </lineage>
</organism>
<comment type="function">
    <text evidence="7">This is one of the proteins that bind and probably mediate the attachment of the 5S RNA into the large ribosomal subunit, where it forms part of the central protuberance.</text>
</comment>
<name>D3LU18_9FIRM</name>
<dbReference type="PANTHER" id="PTHR12899">
    <property type="entry name" value="39S RIBOSOMAL PROTEIN L18, MITOCHONDRIAL"/>
    <property type="match status" value="1"/>
</dbReference>
<dbReference type="GO" id="GO:0008097">
    <property type="term" value="F:5S rRNA binding"/>
    <property type="evidence" value="ECO:0007669"/>
    <property type="project" value="TreeGrafter"/>
</dbReference>
<evidence type="ECO:0000256" key="6">
    <source>
        <dbReference type="ARBA" id="ARBA00035197"/>
    </source>
</evidence>
<reference evidence="9 11" key="3">
    <citation type="submission" date="2011-04" db="EMBL/GenBank/DDBJ databases">
        <authorList>
            <person name="Harkins D.M."/>
            <person name="Madupu R."/>
            <person name="Durkin A.S."/>
            <person name="Torralba M."/>
            <person name="Methe B."/>
            <person name="Sutton G.G."/>
            <person name="Nelson K.E."/>
        </authorList>
    </citation>
    <scope>NUCLEOTIDE SEQUENCE [LARGE SCALE GENOMIC DNA]</scope>
    <source>
        <strain evidence="9 11">UPII 199-6</strain>
    </source>
</reference>
<dbReference type="GO" id="GO:0006412">
    <property type="term" value="P:translation"/>
    <property type="evidence" value="ECO:0007669"/>
    <property type="project" value="UniProtKB-UniRule"/>
</dbReference>
<keyword evidence="11" id="KW-1185">Reference proteome</keyword>